<dbReference type="HOGENOM" id="CLU_024570_1_0_10"/>
<feature type="domain" description="VWFA" evidence="6">
    <location>
        <begin position="90"/>
        <end position="292"/>
    </location>
</feature>
<evidence type="ECO:0000256" key="1">
    <source>
        <dbReference type="ARBA" id="ARBA00022475"/>
    </source>
</evidence>
<evidence type="ECO:0000256" key="4">
    <source>
        <dbReference type="ARBA" id="ARBA00023136"/>
    </source>
</evidence>
<feature type="transmembrane region" description="Helical" evidence="5">
    <location>
        <begin position="55"/>
        <end position="74"/>
    </location>
</feature>
<evidence type="ECO:0000256" key="2">
    <source>
        <dbReference type="ARBA" id="ARBA00022692"/>
    </source>
</evidence>
<dbReference type="EMBL" id="CP001108">
    <property type="protein sequence ID" value="ACF47095.1"/>
    <property type="molecule type" value="Genomic_DNA"/>
</dbReference>
<dbReference type="AlphaFoldDB" id="B4S5P8"/>
<dbReference type="PANTHER" id="PTHR22550">
    <property type="entry name" value="SPORE GERMINATION PROTEIN"/>
    <property type="match status" value="1"/>
</dbReference>
<organism evidence="7 8">
    <name type="scientific">Prosthecochloris aestuarii (strain DSM 271 / SK 413)</name>
    <dbReference type="NCBI Taxonomy" id="290512"/>
    <lineage>
        <taxon>Bacteria</taxon>
        <taxon>Pseudomonadati</taxon>
        <taxon>Chlorobiota</taxon>
        <taxon>Chlorobiia</taxon>
        <taxon>Chlorobiales</taxon>
        <taxon>Chlorobiaceae</taxon>
        <taxon>Prosthecochloris</taxon>
    </lineage>
</organism>
<dbReference type="SMART" id="SM00327">
    <property type="entry name" value="VWA"/>
    <property type="match status" value="1"/>
</dbReference>
<dbReference type="InterPro" id="IPR036465">
    <property type="entry name" value="vWFA_dom_sf"/>
</dbReference>
<dbReference type="PANTHER" id="PTHR22550:SF5">
    <property type="entry name" value="LEUCINE ZIPPER PROTEIN 4"/>
    <property type="match status" value="1"/>
</dbReference>
<dbReference type="Proteomes" id="UP000002725">
    <property type="component" value="Chromosome"/>
</dbReference>
<dbReference type="InterPro" id="IPR050768">
    <property type="entry name" value="UPF0353/GerABKA_families"/>
</dbReference>
<evidence type="ECO:0000256" key="3">
    <source>
        <dbReference type="ARBA" id="ARBA00022989"/>
    </source>
</evidence>
<dbReference type="SUPFAM" id="SSF53300">
    <property type="entry name" value="vWA-like"/>
    <property type="match status" value="1"/>
</dbReference>
<accession>B4S5P8</accession>
<dbReference type="KEGG" id="paa:Paes_2085"/>
<dbReference type="Gene3D" id="3.40.50.410">
    <property type="entry name" value="von Willebrand factor, type A domain"/>
    <property type="match status" value="1"/>
</dbReference>
<proteinExistence type="predicted"/>
<feature type="transmembrane region" description="Helical" evidence="5">
    <location>
        <begin position="12"/>
        <end position="27"/>
    </location>
</feature>
<dbReference type="PROSITE" id="PS50234">
    <property type="entry name" value="VWFA"/>
    <property type="match status" value="1"/>
</dbReference>
<keyword evidence="8" id="KW-1185">Reference proteome</keyword>
<dbReference type="RefSeq" id="WP_012506627.1">
    <property type="nucleotide sequence ID" value="NC_011059.1"/>
</dbReference>
<dbReference type="STRING" id="290512.Paes_2085"/>
<reference evidence="7" key="1">
    <citation type="submission" date="2008-06" db="EMBL/GenBank/DDBJ databases">
        <title>Complete sequence of chromosome of Prosthecochloris aestuarii DSM 271.</title>
        <authorList>
            <consortium name="US DOE Joint Genome Institute"/>
            <person name="Lucas S."/>
            <person name="Copeland A."/>
            <person name="Lapidus A."/>
            <person name="Glavina del Rio T."/>
            <person name="Dalin E."/>
            <person name="Tice H."/>
            <person name="Bruce D."/>
            <person name="Goodwin L."/>
            <person name="Pitluck S."/>
            <person name="Schmutz J."/>
            <person name="Larimer F."/>
            <person name="Land M."/>
            <person name="Hauser L."/>
            <person name="Kyrpides N."/>
            <person name="Anderson I."/>
            <person name="Liu Z."/>
            <person name="Li T."/>
            <person name="Zhao F."/>
            <person name="Overmann J."/>
            <person name="Bryant D.A."/>
            <person name="Richardson P."/>
        </authorList>
    </citation>
    <scope>NUCLEOTIDE SEQUENCE [LARGE SCALE GENOMIC DNA]</scope>
    <source>
        <strain evidence="7">DSM 271</strain>
    </source>
</reference>
<evidence type="ECO:0000256" key="5">
    <source>
        <dbReference type="SAM" id="Phobius"/>
    </source>
</evidence>
<dbReference type="InterPro" id="IPR002035">
    <property type="entry name" value="VWF_A"/>
</dbReference>
<evidence type="ECO:0000313" key="8">
    <source>
        <dbReference type="Proteomes" id="UP000002725"/>
    </source>
</evidence>
<gene>
    <name evidence="7" type="ordered locus">Paes_2085</name>
</gene>
<keyword evidence="3 5" id="KW-1133">Transmembrane helix</keyword>
<feature type="transmembrane region" description="Helical" evidence="5">
    <location>
        <begin position="311"/>
        <end position="330"/>
    </location>
</feature>
<keyword evidence="1" id="KW-1003">Cell membrane</keyword>
<protein>
    <submittedName>
        <fullName evidence="7">von Willebrand factor type A</fullName>
    </submittedName>
</protein>
<evidence type="ECO:0000313" key="7">
    <source>
        <dbReference type="EMBL" id="ACF47095.1"/>
    </source>
</evidence>
<name>B4S5P8_PROA2</name>
<keyword evidence="4 5" id="KW-0472">Membrane</keyword>
<dbReference type="Pfam" id="PF13519">
    <property type="entry name" value="VWA_2"/>
    <property type="match status" value="1"/>
</dbReference>
<dbReference type="eggNOG" id="COG2304">
    <property type="taxonomic scope" value="Bacteria"/>
</dbReference>
<evidence type="ECO:0000259" key="6">
    <source>
        <dbReference type="PROSITE" id="PS50234"/>
    </source>
</evidence>
<sequence length="336" mass="36653">MNVAFPERLTLLWLLVPVLALLVYGLGRKRRLLARLADERLLLQLAGPPGWRFEVVARVLVFVAISLLLFAFSGPRWCSGERLVKRESFDAAFVLDVSNSMRAQDVRPDRLTRAKRELVEVSRRVGRGRRSLVVFAGSAALQCPLTADQAVFETMLDIASPELVELQGTDLGGALRLAGKTLDSGKGRSSLQVIVMASDGEDHVGAGAAVAAELAVRGTNVFVIGVGGQNPVRVPVRSTVGEEPEPLLDAQGRVVMSRLEGDVLSHIASAGGGDFFLSTEDQQAARALAERLMSFDADTRWVREPLCRVELMPFFVLPALLLLFAAELMTRRRRIS</sequence>
<keyword evidence="2 5" id="KW-0812">Transmembrane</keyword>